<comment type="pathway">
    <text evidence="6">Cofactor biosynthesis; adenosylcobalamin biosynthesis; adenosylcobalamin from cob(II)yrinate a,c-diamide: step 2/7.</text>
</comment>
<evidence type="ECO:0000256" key="2">
    <source>
        <dbReference type="ARBA" id="ARBA00011233"/>
    </source>
</evidence>
<dbReference type="Proteomes" id="UP000266305">
    <property type="component" value="Unassembled WGS sequence"/>
</dbReference>
<gene>
    <name evidence="8" type="ORF">D1114_22060</name>
</gene>
<dbReference type="PANTHER" id="PTHR12213:SF0">
    <property type="entry name" value="CORRINOID ADENOSYLTRANSFERASE MMAB"/>
    <property type="match status" value="1"/>
</dbReference>
<keyword evidence="6" id="KW-0169">Cobalamin biosynthesis</keyword>
<keyword evidence="3 6" id="KW-0808">Transferase</keyword>
<comment type="similarity">
    <text evidence="1 6">Belongs to the Cob(I)alamin adenosyltransferase family.</text>
</comment>
<keyword evidence="5 6" id="KW-0067">ATP-binding</keyword>
<dbReference type="InterPro" id="IPR036451">
    <property type="entry name" value="CblAdoTrfase-like_sf"/>
</dbReference>
<evidence type="ECO:0000259" key="7">
    <source>
        <dbReference type="Pfam" id="PF01923"/>
    </source>
</evidence>
<dbReference type="AlphaFoldDB" id="A0AAX1UF13"/>
<dbReference type="NCBIfam" id="TIGR00636">
    <property type="entry name" value="PduO_Nterm"/>
    <property type="match status" value="1"/>
</dbReference>
<feature type="domain" description="Cobalamin adenosyltransferase-like" evidence="7">
    <location>
        <begin position="8"/>
        <end position="171"/>
    </location>
</feature>
<organism evidence="8 9">
    <name type="scientific">Cereibacter sphaeroides</name>
    <name type="common">Rhodobacter sphaeroides</name>
    <dbReference type="NCBI Taxonomy" id="1063"/>
    <lineage>
        <taxon>Bacteria</taxon>
        <taxon>Pseudomonadati</taxon>
        <taxon>Pseudomonadota</taxon>
        <taxon>Alphaproteobacteria</taxon>
        <taxon>Rhodobacterales</taxon>
        <taxon>Paracoccaceae</taxon>
        <taxon>Cereibacter</taxon>
    </lineage>
</organism>
<comment type="caution">
    <text evidence="8">The sequence shown here is derived from an EMBL/GenBank/DDBJ whole genome shotgun (WGS) entry which is preliminary data.</text>
</comment>
<dbReference type="GO" id="GO:0009236">
    <property type="term" value="P:cobalamin biosynthetic process"/>
    <property type="evidence" value="ECO:0007669"/>
    <property type="project" value="UniProtKB-UniRule"/>
</dbReference>
<dbReference type="InterPro" id="IPR029499">
    <property type="entry name" value="PduO-typ"/>
</dbReference>
<dbReference type="SUPFAM" id="SSF89028">
    <property type="entry name" value="Cobalamin adenosyltransferase-like"/>
    <property type="match status" value="1"/>
</dbReference>
<dbReference type="PANTHER" id="PTHR12213">
    <property type="entry name" value="CORRINOID ADENOSYLTRANSFERASE"/>
    <property type="match status" value="1"/>
</dbReference>
<comment type="catalytic activity">
    <reaction evidence="6">
        <text>2 cob(II)alamin + reduced [electron-transfer flavoprotein] + 2 ATP = 2 adenosylcob(III)alamin + 2 triphosphate + oxidized [electron-transfer flavoprotein] + 3 H(+)</text>
        <dbReference type="Rhea" id="RHEA:28671"/>
        <dbReference type="Rhea" id="RHEA-COMP:10685"/>
        <dbReference type="Rhea" id="RHEA-COMP:10686"/>
        <dbReference type="ChEBI" id="CHEBI:15378"/>
        <dbReference type="ChEBI" id="CHEBI:16304"/>
        <dbReference type="ChEBI" id="CHEBI:18036"/>
        <dbReference type="ChEBI" id="CHEBI:18408"/>
        <dbReference type="ChEBI" id="CHEBI:30616"/>
        <dbReference type="ChEBI" id="CHEBI:57692"/>
        <dbReference type="ChEBI" id="CHEBI:58307"/>
        <dbReference type="EC" id="2.5.1.17"/>
    </reaction>
</comment>
<dbReference type="Pfam" id="PF01923">
    <property type="entry name" value="Cob_adeno_trans"/>
    <property type="match status" value="1"/>
</dbReference>
<dbReference type="InterPro" id="IPR016030">
    <property type="entry name" value="CblAdoTrfase-like"/>
</dbReference>
<evidence type="ECO:0000256" key="4">
    <source>
        <dbReference type="ARBA" id="ARBA00022741"/>
    </source>
</evidence>
<dbReference type="EC" id="2.5.1.17" evidence="6"/>
<dbReference type="GO" id="GO:0005524">
    <property type="term" value="F:ATP binding"/>
    <property type="evidence" value="ECO:0007669"/>
    <property type="project" value="UniProtKB-UniRule"/>
</dbReference>
<evidence type="ECO:0000313" key="8">
    <source>
        <dbReference type="EMBL" id="RHZ90823.1"/>
    </source>
</evidence>
<protein>
    <recommendedName>
        <fullName evidence="6">Corrinoid adenosyltransferase</fullName>
        <ecNumber evidence="6">2.5.1.17</ecNumber>
    </recommendedName>
    <alternativeName>
        <fullName evidence="6">Cob(II)alamin adenosyltransferase</fullName>
    </alternativeName>
    <alternativeName>
        <fullName evidence="6">Cob(II)yrinic acid a,c-diamide adenosyltransferase</fullName>
    </alternativeName>
    <alternativeName>
        <fullName evidence="6">Cobinamide/cobalamin adenosyltransferase</fullName>
    </alternativeName>
</protein>
<sequence length="191" mass="20294">MGNRLTKIVTRTGDTGTTGLSDGARVDKDAPRMEAIGTVDELSSQLGLAQALISGSPEGAALCETLSLLQHDLFDLGGALSMPLAPLLSEAHVARLDGILEALNAELPPLKEFILPGGSAAIAALHVARCVARRAERRLVSLLADEPQDRASGLAYLNRLSDLLFVMARTVARQEGVAEHYWQSQKSLSRS</sequence>
<comment type="subunit">
    <text evidence="2">Homotrimer.</text>
</comment>
<dbReference type="FunFam" id="1.20.1200.10:FF:000001">
    <property type="entry name" value="Cob(I)yrinic acid a,c-diamide adenosyltransferase"/>
    <property type="match status" value="1"/>
</dbReference>
<evidence type="ECO:0000256" key="1">
    <source>
        <dbReference type="ARBA" id="ARBA00007487"/>
    </source>
</evidence>
<evidence type="ECO:0000256" key="3">
    <source>
        <dbReference type="ARBA" id="ARBA00022679"/>
    </source>
</evidence>
<dbReference type="EMBL" id="QWGP01000045">
    <property type="protein sequence ID" value="RHZ90823.1"/>
    <property type="molecule type" value="Genomic_DNA"/>
</dbReference>
<reference evidence="8 9" key="1">
    <citation type="submission" date="2018-08" db="EMBL/GenBank/DDBJ databases">
        <title>Draft genome sequence of Rhodobacter sphaeroides FY.</title>
        <authorList>
            <person name="Rayyan A."/>
            <person name="Meyer T.E."/>
            <person name="Kyndt J.A."/>
        </authorList>
    </citation>
    <scope>NUCLEOTIDE SEQUENCE [LARGE SCALE GENOMIC DNA]</scope>
    <source>
        <strain evidence="8 9">FY</strain>
    </source>
</reference>
<comment type="catalytic activity">
    <reaction evidence="6">
        <text>2 cob(II)yrinate a,c diamide + reduced [electron-transfer flavoprotein] + 2 ATP = 2 adenosylcob(III)yrinate a,c-diamide + 2 triphosphate + oxidized [electron-transfer flavoprotein] + 3 H(+)</text>
        <dbReference type="Rhea" id="RHEA:11528"/>
        <dbReference type="Rhea" id="RHEA-COMP:10685"/>
        <dbReference type="Rhea" id="RHEA-COMP:10686"/>
        <dbReference type="ChEBI" id="CHEBI:15378"/>
        <dbReference type="ChEBI" id="CHEBI:18036"/>
        <dbReference type="ChEBI" id="CHEBI:30616"/>
        <dbReference type="ChEBI" id="CHEBI:57692"/>
        <dbReference type="ChEBI" id="CHEBI:58307"/>
        <dbReference type="ChEBI" id="CHEBI:58503"/>
        <dbReference type="ChEBI" id="CHEBI:58537"/>
        <dbReference type="EC" id="2.5.1.17"/>
    </reaction>
</comment>
<name>A0AAX1UF13_CERSP</name>
<dbReference type="GO" id="GO:0008817">
    <property type="term" value="F:corrinoid adenosyltransferase activity"/>
    <property type="evidence" value="ECO:0007669"/>
    <property type="project" value="UniProtKB-UniRule"/>
</dbReference>
<evidence type="ECO:0000256" key="5">
    <source>
        <dbReference type="ARBA" id="ARBA00022840"/>
    </source>
</evidence>
<evidence type="ECO:0000256" key="6">
    <source>
        <dbReference type="RuleBase" id="RU366026"/>
    </source>
</evidence>
<dbReference type="RefSeq" id="WP_119001488.1">
    <property type="nucleotide sequence ID" value="NZ_QWGP01000045.1"/>
</dbReference>
<keyword evidence="4 6" id="KW-0547">Nucleotide-binding</keyword>
<dbReference type="Gene3D" id="1.20.1200.10">
    <property type="entry name" value="Cobalamin adenosyltransferase-like"/>
    <property type="match status" value="1"/>
</dbReference>
<evidence type="ECO:0000313" key="9">
    <source>
        <dbReference type="Proteomes" id="UP000266305"/>
    </source>
</evidence>
<accession>A0AAX1UF13</accession>
<proteinExistence type="inferred from homology"/>